<dbReference type="AlphaFoldDB" id="A0A852VW37"/>
<dbReference type="SUPFAM" id="SSF53448">
    <property type="entry name" value="Nucleotide-diphospho-sugar transferases"/>
    <property type="match status" value="1"/>
</dbReference>
<keyword evidence="7" id="KW-1185">Reference proteome</keyword>
<comment type="similarity">
    <text evidence="2">Belongs to the glycosyltransferase 2 family.</text>
</comment>
<dbReference type="Pfam" id="PF00535">
    <property type="entry name" value="Glycos_transf_2"/>
    <property type="match status" value="1"/>
</dbReference>
<accession>A0A852VW37</accession>
<dbReference type="PANTHER" id="PTHR43179:SF12">
    <property type="entry name" value="GALACTOFURANOSYLTRANSFERASE GLFT2"/>
    <property type="match status" value="1"/>
</dbReference>
<name>A0A852VW37_9MICO</name>
<evidence type="ECO:0000256" key="3">
    <source>
        <dbReference type="ARBA" id="ARBA00022676"/>
    </source>
</evidence>
<reference evidence="6 7" key="1">
    <citation type="submission" date="2020-07" db="EMBL/GenBank/DDBJ databases">
        <title>Sequencing the genomes of 1000 actinobacteria strains.</title>
        <authorList>
            <person name="Klenk H.-P."/>
        </authorList>
    </citation>
    <scope>NUCLEOTIDE SEQUENCE [LARGE SCALE GENOMIC DNA]</scope>
    <source>
        <strain evidence="6 7">DSM 26154</strain>
    </source>
</reference>
<evidence type="ECO:0000313" key="7">
    <source>
        <dbReference type="Proteomes" id="UP000554054"/>
    </source>
</evidence>
<evidence type="ECO:0000256" key="2">
    <source>
        <dbReference type="ARBA" id="ARBA00006739"/>
    </source>
</evidence>
<feature type="domain" description="Glycosyltransferase 2-like" evidence="5">
    <location>
        <begin position="50"/>
        <end position="160"/>
    </location>
</feature>
<dbReference type="GO" id="GO:0016757">
    <property type="term" value="F:glycosyltransferase activity"/>
    <property type="evidence" value="ECO:0007669"/>
    <property type="project" value="UniProtKB-KW"/>
</dbReference>
<organism evidence="6 7">
    <name type="scientific">Janibacter cremeus</name>
    <dbReference type="NCBI Taxonomy" id="1285192"/>
    <lineage>
        <taxon>Bacteria</taxon>
        <taxon>Bacillati</taxon>
        <taxon>Actinomycetota</taxon>
        <taxon>Actinomycetes</taxon>
        <taxon>Micrococcales</taxon>
        <taxon>Intrasporangiaceae</taxon>
        <taxon>Janibacter</taxon>
    </lineage>
</organism>
<dbReference type="Proteomes" id="UP000554054">
    <property type="component" value="Unassembled WGS sequence"/>
</dbReference>
<comment type="pathway">
    <text evidence="1">Cell wall biogenesis; cell wall polysaccharide biosynthesis.</text>
</comment>
<gene>
    <name evidence="6" type="ORF">BJY20_001377</name>
</gene>
<keyword evidence="4 6" id="KW-0808">Transferase</keyword>
<dbReference type="RefSeq" id="WP_185990847.1">
    <property type="nucleotide sequence ID" value="NZ_JACCAE010000001.1"/>
</dbReference>
<dbReference type="InterPro" id="IPR029044">
    <property type="entry name" value="Nucleotide-diphossugar_trans"/>
</dbReference>
<protein>
    <submittedName>
        <fullName evidence="6">GT2 family glycosyltransferase</fullName>
    </submittedName>
</protein>
<evidence type="ECO:0000259" key="5">
    <source>
        <dbReference type="Pfam" id="PF00535"/>
    </source>
</evidence>
<comment type="caution">
    <text evidence="6">The sequence shown here is derived from an EMBL/GenBank/DDBJ whole genome shotgun (WGS) entry which is preliminary data.</text>
</comment>
<proteinExistence type="inferred from homology"/>
<dbReference type="Gene3D" id="3.90.550.10">
    <property type="entry name" value="Spore Coat Polysaccharide Biosynthesis Protein SpsA, Chain A"/>
    <property type="match status" value="1"/>
</dbReference>
<dbReference type="InterPro" id="IPR001173">
    <property type="entry name" value="Glyco_trans_2-like"/>
</dbReference>
<evidence type="ECO:0000256" key="4">
    <source>
        <dbReference type="ARBA" id="ARBA00022679"/>
    </source>
</evidence>
<evidence type="ECO:0000256" key="1">
    <source>
        <dbReference type="ARBA" id="ARBA00004776"/>
    </source>
</evidence>
<dbReference type="EMBL" id="JACCAE010000001">
    <property type="protein sequence ID" value="NYF97985.1"/>
    <property type="molecule type" value="Genomic_DNA"/>
</dbReference>
<dbReference type="PANTHER" id="PTHR43179">
    <property type="entry name" value="RHAMNOSYLTRANSFERASE WBBL"/>
    <property type="match status" value="1"/>
</dbReference>
<sequence length="289" mass="32420">MAPRPSVDVVVLSQGDRQDETLRALESARVQIDVDVTLILVGNGWAPVGFPDDVRAVHLPENVGPAEGRNIGVAHGTSEFVFFLDNDAWLPDDTALAHAVARFRAEPRLGLVHARVADTDGVTLRRWVPRARVGDPTVGGPAFSVCEGVVTLRRSAYEEVGGFPGNFFFGHEGIELAWRLRDHDWELTYDPSVLIHHPATEATRHALFWRLNARNRVWVARRNLPWPLAVLYIGVWTAITVARTWREPGNLRHWFRGFREGLDTDPGGRHPMRWRTVLTLTVMGHPPVL</sequence>
<keyword evidence="3" id="KW-0328">Glycosyltransferase</keyword>
<evidence type="ECO:0000313" key="6">
    <source>
        <dbReference type="EMBL" id="NYF97985.1"/>
    </source>
</evidence>